<organism evidence="2 3">
    <name type="scientific">Nonomuraea indica</name>
    <dbReference type="NCBI Taxonomy" id="1581193"/>
    <lineage>
        <taxon>Bacteria</taxon>
        <taxon>Bacillati</taxon>
        <taxon>Actinomycetota</taxon>
        <taxon>Actinomycetes</taxon>
        <taxon>Streptosporangiales</taxon>
        <taxon>Streptosporangiaceae</taxon>
        <taxon>Nonomuraea</taxon>
    </lineage>
</organism>
<reference evidence="2 3" key="1">
    <citation type="submission" date="2024-10" db="EMBL/GenBank/DDBJ databases">
        <title>The Natural Products Discovery Center: Release of the First 8490 Sequenced Strains for Exploring Actinobacteria Biosynthetic Diversity.</title>
        <authorList>
            <person name="Kalkreuter E."/>
            <person name="Kautsar S.A."/>
            <person name="Yang D."/>
            <person name="Bader C.D."/>
            <person name="Teijaro C.N."/>
            <person name="Fluegel L."/>
            <person name="Davis C.M."/>
            <person name="Simpson J.R."/>
            <person name="Lauterbach L."/>
            <person name="Steele A.D."/>
            <person name="Gui C."/>
            <person name="Meng S."/>
            <person name="Li G."/>
            <person name="Viehrig K."/>
            <person name="Ye F."/>
            <person name="Su P."/>
            <person name="Kiefer A.F."/>
            <person name="Nichols A."/>
            <person name="Cepeda A.J."/>
            <person name="Yan W."/>
            <person name="Fan B."/>
            <person name="Jiang Y."/>
            <person name="Adhikari A."/>
            <person name="Zheng C.-J."/>
            <person name="Schuster L."/>
            <person name="Cowan T.M."/>
            <person name="Smanski M.J."/>
            <person name="Chevrette M.G."/>
            <person name="De Carvalho L.P.S."/>
            <person name="Shen B."/>
        </authorList>
    </citation>
    <scope>NUCLEOTIDE SEQUENCE [LARGE SCALE GENOMIC DNA]</scope>
    <source>
        <strain evidence="2 3">NPDC049503</strain>
    </source>
</reference>
<sequence length="705" mass="76727">MNEIQPVNSPAEQTDRHTWSDEPALERPIVALDTSHAATGYNARSPREDESEPETLGAVALAPSPAAPGNEAEPQAARGVSVVINGERNTTFAAASQAFHYHSGDHVEPVPVPDEDLAACAEGRFVPPTTRWRDAQEKLAAHGIVVLVAPAGSGRRTAALRLLSHMYGRPHLYDLEAAWQRPNVKCLQNIPAGGCLLDMSEPAEKLPKKGFGVALVQWAAERRRQGSRLVVITTESTWSGPWADEASEVVVPLGSPDARTLVTRELAVRNAVDRSDLLDDHRFQPIWESMPKAEDARRLAELIAASADADPQSIVDEYSGWSSWFDTFPGELHARIVLWSGALCDGGRRDSVLRMSDALIAELGDSRNPREILGGSISSKRFASAHIQEVGDRVKLAPGKHGLSSAVLRHFWREFPTQQRRFVGWATQQAAELPADDAIRVVDALVELGVHHRAGAVFKQLRDTLAPRRRSLAVHALSTAALDERFGSYVRGRLYTWLYGSPPQEVIDLVAEVCGGPFGVEMPGPALARLRLAGEHSAFGSQAVAEAWVSLAEAQPALVRAAITSWLTDERSPRAGLVAFMALASTDVGSALLFGEDGRELAGERTRTMVVDCLRQALGDPDATAAADSIIRNWAAQVEEGTLPWRVVTDLLGAVFTGDRHQDIKRFLPEEKLPDPGTLWHEVLTKAFYPSTLIVPTATTWIQDE</sequence>
<gene>
    <name evidence="2" type="ORF">ACIBP5_38030</name>
</gene>
<evidence type="ECO:0000313" key="3">
    <source>
        <dbReference type="Proteomes" id="UP001612928"/>
    </source>
</evidence>
<accession>A0ABW8AG95</accession>
<feature type="region of interest" description="Disordered" evidence="1">
    <location>
        <begin position="1"/>
        <end position="56"/>
    </location>
</feature>
<dbReference type="RefSeq" id="WP_397026287.1">
    <property type="nucleotide sequence ID" value="NZ_JBITMB010000018.1"/>
</dbReference>
<evidence type="ECO:0000256" key="1">
    <source>
        <dbReference type="SAM" id="MobiDB-lite"/>
    </source>
</evidence>
<evidence type="ECO:0000313" key="2">
    <source>
        <dbReference type="EMBL" id="MFI7445803.1"/>
    </source>
</evidence>
<comment type="caution">
    <text evidence="2">The sequence shown here is derived from an EMBL/GenBank/DDBJ whole genome shotgun (WGS) entry which is preliminary data.</text>
</comment>
<evidence type="ECO:0008006" key="4">
    <source>
        <dbReference type="Google" id="ProtNLM"/>
    </source>
</evidence>
<feature type="compositionally biased region" description="Polar residues" evidence="1">
    <location>
        <begin position="1"/>
        <end position="12"/>
    </location>
</feature>
<name>A0ABW8AG95_9ACTN</name>
<keyword evidence="3" id="KW-1185">Reference proteome</keyword>
<dbReference type="Proteomes" id="UP001612928">
    <property type="component" value="Unassembled WGS sequence"/>
</dbReference>
<dbReference type="EMBL" id="JBITMB010000018">
    <property type="protein sequence ID" value="MFI7445803.1"/>
    <property type="molecule type" value="Genomic_DNA"/>
</dbReference>
<protein>
    <recommendedName>
        <fullName evidence="4">ATP-binding protein</fullName>
    </recommendedName>
</protein>
<proteinExistence type="predicted"/>